<evidence type="ECO:0000256" key="1">
    <source>
        <dbReference type="SAM" id="SignalP"/>
    </source>
</evidence>
<name>A0AAV4X105_9ARAC</name>
<protein>
    <submittedName>
        <fullName evidence="2">Uncharacterized protein</fullName>
    </submittedName>
</protein>
<dbReference type="EMBL" id="BPLQ01015531">
    <property type="protein sequence ID" value="GIY88840.1"/>
    <property type="molecule type" value="Genomic_DNA"/>
</dbReference>
<proteinExistence type="predicted"/>
<evidence type="ECO:0000313" key="2">
    <source>
        <dbReference type="EMBL" id="GIY88840.1"/>
    </source>
</evidence>
<gene>
    <name evidence="2" type="ORF">CDAR_505031</name>
</gene>
<feature type="signal peptide" evidence="1">
    <location>
        <begin position="1"/>
        <end position="21"/>
    </location>
</feature>
<keyword evidence="3" id="KW-1185">Reference proteome</keyword>
<reference evidence="2 3" key="1">
    <citation type="submission" date="2021-06" db="EMBL/GenBank/DDBJ databases">
        <title>Caerostris darwini draft genome.</title>
        <authorList>
            <person name="Kono N."/>
            <person name="Arakawa K."/>
        </authorList>
    </citation>
    <scope>NUCLEOTIDE SEQUENCE [LARGE SCALE GENOMIC DNA]</scope>
</reference>
<comment type="caution">
    <text evidence="2">The sequence shown here is derived from an EMBL/GenBank/DDBJ whole genome shotgun (WGS) entry which is preliminary data.</text>
</comment>
<dbReference type="Proteomes" id="UP001054837">
    <property type="component" value="Unassembled WGS sequence"/>
</dbReference>
<dbReference type="AlphaFoldDB" id="A0AAV4X105"/>
<evidence type="ECO:0000313" key="3">
    <source>
        <dbReference type="Proteomes" id="UP001054837"/>
    </source>
</evidence>
<accession>A0AAV4X105</accession>
<organism evidence="2 3">
    <name type="scientific">Caerostris darwini</name>
    <dbReference type="NCBI Taxonomy" id="1538125"/>
    <lineage>
        <taxon>Eukaryota</taxon>
        <taxon>Metazoa</taxon>
        <taxon>Ecdysozoa</taxon>
        <taxon>Arthropoda</taxon>
        <taxon>Chelicerata</taxon>
        <taxon>Arachnida</taxon>
        <taxon>Araneae</taxon>
        <taxon>Araneomorphae</taxon>
        <taxon>Entelegynae</taxon>
        <taxon>Araneoidea</taxon>
        <taxon>Araneidae</taxon>
        <taxon>Caerostris</taxon>
    </lineage>
</organism>
<sequence>MKRFREEVVLIFIACASFAHCGSVPNNNGENQTDFDSMNLNKQLADCDCGLTSYSCVMDSVKGKLCECHPGYFEVNGYCTGCSCGENSFGCFASMYTARMCLCHRGYTSFTGYCVECFFGGDNSYAHAS</sequence>
<feature type="chain" id="PRO_5043327162" evidence="1">
    <location>
        <begin position="22"/>
        <end position="129"/>
    </location>
</feature>
<keyword evidence="1" id="KW-0732">Signal</keyword>